<keyword evidence="3" id="KW-1185">Reference proteome</keyword>
<dbReference type="PANTHER" id="PTHR47332:SF4">
    <property type="entry name" value="SET DOMAIN-CONTAINING PROTEIN 5"/>
    <property type="match status" value="1"/>
</dbReference>
<evidence type="ECO:0000313" key="2">
    <source>
        <dbReference type="EMBL" id="EPT02138.1"/>
    </source>
</evidence>
<feature type="domain" description="SET" evidence="1">
    <location>
        <begin position="5"/>
        <end position="150"/>
    </location>
</feature>
<protein>
    <recommendedName>
        <fullName evidence="1">SET domain-containing protein</fullName>
    </recommendedName>
</protein>
<dbReference type="InParanoid" id="S8EBW9"/>
<gene>
    <name evidence="2" type="ORF">FOMPIDRAFT_1048151</name>
</gene>
<dbReference type="Proteomes" id="UP000015241">
    <property type="component" value="Unassembled WGS sequence"/>
</dbReference>
<dbReference type="SUPFAM" id="SSF82199">
    <property type="entry name" value="SET domain"/>
    <property type="match status" value="1"/>
</dbReference>
<sequence length="302" mass="33465">MPPGQSFEMQDIPGKGKGMIATKAILAGELILFEAPLFTLPSSCSNSDVLAELVKLAESEQREFFSLSNCHRGRLSPPIGICRTNGLPCGDQSTLSGETAERFGLFLLGSRFNSSCVPNVNNYWDDSQQKISFRALRDVDAGEELCICYTELFSPRMELQRKGKLAFGFNCMCTACTLPQTAQKASDERRANIQRLYGEIAECGNNPSLGVRKAKMIIKQLKEEGILEASGAIFYYDGFQFCASVSDRKNAKQWVKKALDAECLGRGPETPGAQMYRKYLEDPKRHRSFGLLPRQTLTGPET</sequence>
<dbReference type="InterPro" id="IPR053185">
    <property type="entry name" value="SET_domain_protein"/>
</dbReference>
<dbReference type="PROSITE" id="PS50280">
    <property type="entry name" value="SET"/>
    <property type="match status" value="1"/>
</dbReference>
<dbReference type="HOGENOM" id="CLU_028281_0_0_1"/>
<dbReference type="eggNOG" id="KOG2084">
    <property type="taxonomic scope" value="Eukaryota"/>
</dbReference>
<dbReference type="OrthoDB" id="265717at2759"/>
<organism evidence="2 3">
    <name type="scientific">Fomitopsis schrenkii</name>
    <name type="common">Brown rot fungus</name>
    <dbReference type="NCBI Taxonomy" id="2126942"/>
    <lineage>
        <taxon>Eukaryota</taxon>
        <taxon>Fungi</taxon>
        <taxon>Dikarya</taxon>
        <taxon>Basidiomycota</taxon>
        <taxon>Agaricomycotina</taxon>
        <taxon>Agaricomycetes</taxon>
        <taxon>Polyporales</taxon>
        <taxon>Fomitopsis</taxon>
    </lineage>
</organism>
<dbReference type="CDD" id="cd20071">
    <property type="entry name" value="SET_SMYD"/>
    <property type="match status" value="1"/>
</dbReference>
<dbReference type="STRING" id="743788.S8EBW9"/>
<dbReference type="AlphaFoldDB" id="S8EBW9"/>
<dbReference type="PANTHER" id="PTHR47332">
    <property type="entry name" value="SET DOMAIN-CONTAINING PROTEIN 5"/>
    <property type="match status" value="1"/>
</dbReference>
<dbReference type="InterPro" id="IPR001214">
    <property type="entry name" value="SET_dom"/>
</dbReference>
<accession>S8EBW9</accession>
<name>S8EBW9_FOMSC</name>
<dbReference type="EMBL" id="KE504137">
    <property type="protein sequence ID" value="EPT02138.1"/>
    <property type="molecule type" value="Genomic_DNA"/>
</dbReference>
<proteinExistence type="predicted"/>
<dbReference type="Gene3D" id="2.170.270.10">
    <property type="entry name" value="SET domain"/>
    <property type="match status" value="1"/>
</dbReference>
<dbReference type="Pfam" id="PF00856">
    <property type="entry name" value="SET"/>
    <property type="match status" value="1"/>
</dbReference>
<evidence type="ECO:0000259" key="1">
    <source>
        <dbReference type="PROSITE" id="PS50280"/>
    </source>
</evidence>
<reference evidence="2 3" key="1">
    <citation type="journal article" date="2012" name="Science">
        <title>The Paleozoic origin of enzymatic lignin decomposition reconstructed from 31 fungal genomes.</title>
        <authorList>
            <person name="Floudas D."/>
            <person name="Binder M."/>
            <person name="Riley R."/>
            <person name="Barry K."/>
            <person name="Blanchette R.A."/>
            <person name="Henrissat B."/>
            <person name="Martinez A.T."/>
            <person name="Otillar R."/>
            <person name="Spatafora J.W."/>
            <person name="Yadav J.S."/>
            <person name="Aerts A."/>
            <person name="Benoit I."/>
            <person name="Boyd A."/>
            <person name="Carlson A."/>
            <person name="Copeland A."/>
            <person name="Coutinho P.M."/>
            <person name="de Vries R.P."/>
            <person name="Ferreira P."/>
            <person name="Findley K."/>
            <person name="Foster B."/>
            <person name="Gaskell J."/>
            <person name="Glotzer D."/>
            <person name="Gorecki P."/>
            <person name="Heitman J."/>
            <person name="Hesse C."/>
            <person name="Hori C."/>
            <person name="Igarashi K."/>
            <person name="Jurgens J.A."/>
            <person name="Kallen N."/>
            <person name="Kersten P."/>
            <person name="Kohler A."/>
            <person name="Kuees U."/>
            <person name="Kumar T.K.A."/>
            <person name="Kuo A."/>
            <person name="LaButti K."/>
            <person name="Larrondo L.F."/>
            <person name="Lindquist E."/>
            <person name="Ling A."/>
            <person name="Lombard V."/>
            <person name="Lucas S."/>
            <person name="Lundell T."/>
            <person name="Martin R."/>
            <person name="McLaughlin D.J."/>
            <person name="Morgenstern I."/>
            <person name="Morin E."/>
            <person name="Murat C."/>
            <person name="Nagy L.G."/>
            <person name="Nolan M."/>
            <person name="Ohm R.A."/>
            <person name="Patyshakuliyeva A."/>
            <person name="Rokas A."/>
            <person name="Ruiz-Duenas F.J."/>
            <person name="Sabat G."/>
            <person name="Salamov A."/>
            <person name="Samejima M."/>
            <person name="Schmutz J."/>
            <person name="Slot J.C."/>
            <person name="St John F."/>
            <person name="Stenlid J."/>
            <person name="Sun H."/>
            <person name="Sun S."/>
            <person name="Syed K."/>
            <person name="Tsang A."/>
            <person name="Wiebenga A."/>
            <person name="Young D."/>
            <person name="Pisabarro A."/>
            <person name="Eastwood D.C."/>
            <person name="Martin F."/>
            <person name="Cullen D."/>
            <person name="Grigoriev I.V."/>
            <person name="Hibbett D.S."/>
        </authorList>
    </citation>
    <scope>NUCLEOTIDE SEQUENCE</scope>
    <source>
        <strain evidence="3">FP-58527</strain>
    </source>
</reference>
<evidence type="ECO:0000313" key="3">
    <source>
        <dbReference type="Proteomes" id="UP000015241"/>
    </source>
</evidence>
<dbReference type="SMART" id="SM00317">
    <property type="entry name" value="SET"/>
    <property type="match status" value="1"/>
</dbReference>
<dbReference type="InterPro" id="IPR046341">
    <property type="entry name" value="SET_dom_sf"/>
</dbReference>
<dbReference type="FunCoup" id="S8EBW9">
    <property type="interactions" value="1"/>
</dbReference>